<keyword evidence="1" id="KW-0732">Signal</keyword>
<evidence type="ECO:0000313" key="2">
    <source>
        <dbReference type="EMBL" id="KUM28634.1"/>
    </source>
</evidence>
<dbReference type="Pfam" id="PF14499">
    <property type="entry name" value="DUF4437"/>
    <property type="match status" value="1"/>
</dbReference>
<evidence type="ECO:0000256" key="1">
    <source>
        <dbReference type="SAM" id="SignalP"/>
    </source>
</evidence>
<reference evidence="2 3" key="1">
    <citation type="submission" date="2015-12" db="EMBL/GenBank/DDBJ databases">
        <title>Draft genome sequence of Mesorhizobium sp. UFLA 01-765, a multitolerant efficient symbiont and plant-growth promoting strain isolated from Zn-mining soil using Leucaena leucocephala as a trap plant.</title>
        <authorList>
            <person name="Rangel W.M."/>
            <person name="Thijs S."/>
            <person name="Longatti S.M."/>
            <person name="Moreira F.M."/>
            <person name="Weyens N."/>
            <person name="Vangronsveld J."/>
            <person name="Van Hamme J.D."/>
            <person name="Bottos E.M."/>
            <person name="Rineau F."/>
        </authorList>
    </citation>
    <scope>NUCLEOTIDE SEQUENCE [LARGE SCALE GENOMIC DNA]</scope>
    <source>
        <strain evidence="2 3">UFLA 01-765</strain>
    </source>
</reference>
<sequence>MAKHLAPLAFAALTVHPGPALALEDSYLPADKIPYAVEAPDQPQRLGPLWGERAKAPAGTLLKVPGNWRAPVHAHTADYRAVVIKGLWAHWQMQGGEATKVELPPGSYWTQKANEMHDDACLSDTECVVLLINDTPYETYLPK</sequence>
<dbReference type="Proteomes" id="UP000053176">
    <property type="component" value="Unassembled WGS sequence"/>
</dbReference>
<proteinExistence type="predicted"/>
<dbReference type="InterPro" id="IPR014710">
    <property type="entry name" value="RmlC-like_jellyroll"/>
</dbReference>
<dbReference type="InterPro" id="IPR011051">
    <property type="entry name" value="RmlC_Cupin_sf"/>
</dbReference>
<comment type="caution">
    <text evidence="2">The sequence shown here is derived from an EMBL/GenBank/DDBJ whole genome shotgun (WGS) entry which is preliminary data.</text>
</comment>
<dbReference type="InterPro" id="IPR028013">
    <property type="entry name" value="DUF4437"/>
</dbReference>
<name>A0A101KXE1_RHILI</name>
<protein>
    <recommendedName>
        <fullName evidence="4">DUF4437 domain-containing protein</fullName>
    </recommendedName>
</protein>
<dbReference type="AlphaFoldDB" id="A0A101KXE1"/>
<feature type="chain" id="PRO_5007099351" description="DUF4437 domain-containing protein" evidence="1">
    <location>
        <begin position="23"/>
        <end position="143"/>
    </location>
</feature>
<dbReference type="Gene3D" id="2.60.120.10">
    <property type="entry name" value="Jelly Rolls"/>
    <property type="match status" value="1"/>
</dbReference>
<gene>
    <name evidence="2" type="ORF">AU467_10690</name>
</gene>
<feature type="signal peptide" evidence="1">
    <location>
        <begin position="1"/>
        <end position="22"/>
    </location>
</feature>
<organism evidence="2 3">
    <name type="scientific">Rhizobium loti</name>
    <name type="common">Mesorhizobium loti</name>
    <dbReference type="NCBI Taxonomy" id="381"/>
    <lineage>
        <taxon>Bacteria</taxon>
        <taxon>Pseudomonadati</taxon>
        <taxon>Pseudomonadota</taxon>
        <taxon>Alphaproteobacteria</taxon>
        <taxon>Hyphomicrobiales</taxon>
        <taxon>Phyllobacteriaceae</taxon>
        <taxon>Mesorhizobium</taxon>
    </lineage>
</organism>
<dbReference type="EMBL" id="LPWA01000002">
    <property type="protein sequence ID" value="KUM28634.1"/>
    <property type="molecule type" value="Genomic_DNA"/>
</dbReference>
<evidence type="ECO:0000313" key="3">
    <source>
        <dbReference type="Proteomes" id="UP000053176"/>
    </source>
</evidence>
<dbReference type="OrthoDB" id="291085at2"/>
<evidence type="ECO:0008006" key="4">
    <source>
        <dbReference type="Google" id="ProtNLM"/>
    </source>
</evidence>
<accession>A0A101KXE1</accession>
<dbReference type="SUPFAM" id="SSF51182">
    <property type="entry name" value="RmlC-like cupins"/>
    <property type="match status" value="1"/>
</dbReference>